<proteinExistence type="predicted"/>
<evidence type="ECO:0000259" key="4">
    <source>
        <dbReference type="PROSITE" id="PS01124"/>
    </source>
</evidence>
<gene>
    <name evidence="5" type="ORF">J2Y69_001995</name>
</gene>
<dbReference type="InterPro" id="IPR003313">
    <property type="entry name" value="AraC-bd"/>
</dbReference>
<dbReference type="InterPro" id="IPR014710">
    <property type="entry name" value="RmlC-like_jellyroll"/>
</dbReference>
<dbReference type="Gene3D" id="2.60.120.10">
    <property type="entry name" value="Jelly Rolls"/>
    <property type="match status" value="1"/>
</dbReference>
<evidence type="ECO:0000256" key="1">
    <source>
        <dbReference type="ARBA" id="ARBA00023015"/>
    </source>
</evidence>
<sequence length="294" mass="32281">MSVSRQSLNLDDLRLETQDGGLVREGAYLVAHTDTSPRHSHSLGHLVHAASGVLSLLTDDGTWIAPSNRFAWVPAGVEHSHRAHGRTDMRVVYLEGQLARALPSTPAVLIASSLAREAVLALTSGEPRSAPALDRLRRVVVDEATTAPEQPLHLPEPRDLRLRKVAREVERDLASPQSLTQIAQRIGVGARSLSRLFREETGMGYRQWRLQLRVHRALVLLAEGTTVTDTAAACGWSTTSQFIAQFSPLVGMTPGQYRARPGPVRNLVHAIPAMHDVQTDLPRTRPIRRATENC</sequence>
<protein>
    <submittedName>
        <fullName evidence="5">AraC-like DNA-binding protein</fullName>
    </submittedName>
</protein>
<dbReference type="Pfam" id="PF02311">
    <property type="entry name" value="AraC_binding"/>
    <property type="match status" value="1"/>
</dbReference>
<name>A0ABU1SCR6_9MICO</name>
<evidence type="ECO:0000256" key="2">
    <source>
        <dbReference type="ARBA" id="ARBA00023125"/>
    </source>
</evidence>
<dbReference type="CDD" id="cd06124">
    <property type="entry name" value="cupin_NimR-like_N"/>
    <property type="match status" value="1"/>
</dbReference>
<reference evidence="5 6" key="1">
    <citation type="submission" date="2023-07" db="EMBL/GenBank/DDBJ databases">
        <title>Sorghum-associated microbial communities from plants grown in Nebraska, USA.</title>
        <authorList>
            <person name="Schachtman D."/>
        </authorList>
    </citation>
    <scope>NUCLEOTIDE SEQUENCE [LARGE SCALE GENOMIC DNA]</scope>
    <source>
        <strain evidence="5 6">2980</strain>
    </source>
</reference>
<dbReference type="PROSITE" id="PS01124">
    <property type="entry name" value="HTH_ARAC_FAMILY_2"/>
    <property type="match status" value="1"/>
</dbReference>
<dbReference type="InterPro" id="IPR009057">
    <property type="entry name" value="Homeodomain-like_sf"/>
</dbReference>
<keyword evidence="1" id="KW-0805">Transcription regulation</keyword>
<evidence type="ECO:0000313" key="5">
    <source>
        <dbReference type="EMBL" id="MDR6867392.1"/>
    </source>
</evidence>
<dbReference type="Gene3D" id="1.10.10.60">
    <property type="entry name" value="Homeodomain-like"/>
    <property type="match status" value="1"/>
</dbReference>
<keyword evidence="3" id="KW-0804">Transcription</keyword>
<dbReference type="InterPro" id="IPR018060">
    <property type="entry name" value="HTH_AraC"/>
</dbReference>
<keyword evidence="6" id="KW-1185">Reference proteome</keyword>
<dbReference type="Pfam" id="PF12833">
    <property type="entry name" value="HTH_18"/>
    <property type="match status" value="1"/>
</dbReference>
<dbReference type="RefSeq" id="WP_310020149.1">
    <property type="nucleotide sequence ID" value="NZ_JAVDUM010000008.1"/>
</dbReference>
<dbReference type="Proteomes" id="UP001259347">
    <property type="component" value="Unassembled WGS sequence"/>
</dbReference>
<dbReference type="SUPFAM" id="SSF46689">
    <property type="entry name" value="Homeodomain-like"/>
    <property type="match status" value="1"/>
</dbReference>
<organism evidence="5 6">
    <name type="scientific">Microbacterium resistens</name>
    <dbReference type="NCBI Taxonomy" id="156977"/>
    <lineage>
        <taxon>Bacteria</taxon>
        <taxon>Bacillati</taxon>
        <taxon>Actinomycetota</taxon>
        <taxon>Actinomycetes</taxon>
        <taxon>Micrococcales</taxon>
        <taxon>Microbacteriaceae</taxon>
        <taxon>Microbacterium</taxon>
    </lineage>
</organism>
<keyword evidence="2" id="KW-0238">DNA-binding</keyword>
<dbReference type="SMART" id="SM00342">
    <property type="entry name" value="HTH_ARAC"/>
    <property type="match status" value="1"/>
</dbReference>
<evidence type="ECO:0000256" key="3">
    <source>
        <dbReference type="ARBA" id="ARBA00023163"/>
    </source>
</evidence>
<accession>A0ABU1SCR6</accession>
<comment type="caution">
    <text evidence="5">The sequence shown here is derived from an EMBL/GenBank/DDBJ whole genome shotgun (WGS) entry which is preliminary data.</text>
</comment>
<dbReference type="EMBL" id="JAVDUM010000008">
    <property type="protein sequence ID" value="MDR6867392.1"/>
    <property type="molecule type" value="Genomic_DNA"/>
</dbReference>
<dbReference type="PANTHER" id="PTHR11019">
    <property type="entry name" value="HTH-TYPE TRANSCRIPTIONAL REGULATOR NIMR"/>
    <property type="match status" value="1"/>
</dbReference>
<feature type="domain" description="HTH araC/xylS-type" evidence="4">
    <location>
        <begin position="163"/>
        <end position="260"/>
    </location>
</feature>
<dbReference type="SUPFAM" id="SSF51182">
    <property type="entry name" value="RmlC-like cupins"/>
    <property type="match status" value="1"/>
</dbReference>
<dbReference type="InterPro" id="IPR011051">
    <property type="entry name" value="RmlC_Cupin_sf"/>
</dbReference>
<dbReference type="PANTHER" id="PTHR11019:SF199">
    <property type="entry name" value="HTH-TYPE TRANSCRIPTIONAL REGULATOR NIMR"/>
    <property type="match status" value="1"/>
</dbReference>
<evidence type="ECO:0000313" key="6">
    <source>
        <dbReference type="Proteomes" id="UP001259347"/>
    </source>
</evidence>